<evidence type="ECO:0000313" key="5">
    <source>
        <dbReference type="Proteomes" id="UP000011715"/>
    </source>
</evidence>
<reference evidence="3" key="2">
    <citation type="submission" date="2010-05" db="EMBL/GenBank/DDBJ databases">
        <title>The Genome Sequence of Magnaporthe poae strain ATCC 64411.</title>
        <authorList>
            <consortium name="The Broad Institute Genome Sequencing Platform"/>
            <consortium name="Broad Institute Genome Sequencing Center for Infectious Disease"/>
            <person name="Ma L.-J."/>
            <person name="Dead R."/>
            <person name="Young S."/>
            <person name="Zeng Q."/>
            <person name="Koehrsen M."/>
            <person name="Alvarado L."/>
            <person name="Berlin A."/>
            <person name="Chapman S.B."/>
            <person name="Chen Z."/>
            <person name="Freedman E."/>
            <person name="Gellesch M."/>
            <person name="Goldberg J."/>
            <person name="Griggs A."/>
            <person name="Gujja S."/>
            <person name="Heilman E.R."/>
            <person name="Heiman D."/>
            <person name="Hepburn T."/>
            <person name="Howarth C."/>
            <person name="Jen D."/>
            <person name="Larson L."/>
            <person name="Mehta T."/>
            <person name="Neiman D."/>
            <person name="Pearson M."/>
            <person name="Roberts A."/>
            <person name="Saif S."/>
            <person name="Shea T."/>
            <person name="Shenoy N."/>
            <person name="Sisk P."/>
            <person name="Stolte C."/>
            <person name="Sykes S."/>
            <person name="Walk T."/>
            <person name="White J."/>
            <person name="Yandava C."/>
            <person name="Haas B."/>
            <person name="Nusbaum C."/>
            <person name="Birren B."/>
        </authorList>
    </citation>
    <scope>NUCLEOTIDE SEQUENCE</scope>
    <source>
        <strain evidence="3">ATCC 64411</strain>
    </source>
</reference>
<evidence type="ECO:0000256" key="1">
    <source>
        <dbReference type="SAM" id="MobiDB-lite"/>
    </source>
</evidence>
<evidence type="ECO:0000313" key="4">
    <source>
        <dbReference type="EnsemblFungi" id="MAPG_05714T0"/>
    </source>
</evidence>
<keyword evidence="2" id="KW-0472">Membrane</keyword>
<accession>A0A0C4E048</accession>
<evidence type="ECO:0000256" key="2">
    <source>
        <dbReference type="SAM" id="Phobius"/>
    </source>
</evidence>
<keyword evidence="2" id="KW-0812">Transmembrane</keyword>
<proteinExistence type="predicted"/>
<dbReference type="eggNOG" id="ENOG502RYQA">
    <property type="taxonomic scope" value="Eukaryota"/>
</dbReference>
<dbReference type="InterPro" id="IPR021047">
    <property type="entry name" value="Mannosyltransferase_CMT1"/>
</dbReference>
<dbReference type="EMBL" id="ADBL01001368">
    <property type="status" value="NOT_ANNOTATED_CDS"/>
    <property type="molecule type" value="Genomic_DNA"/>
</dbReference>
<reference evidence="4" key="5">
    <citation type="submission" date="2015-06" db="UniProtKB">
        <authorList>
            <consortium name="EnsemblFungi"/>
        </authorList>
    </citation>
    <scope>IDENTIFICATION</scope>
    <source>
        <strain evidence="4">ATCC 64411</strain>
    </source>
</reference>
<feature type="region of interest" description="Disordered" evidence="1">
    <location>
        <begin position="1"/>
        <end position="98"/>
    </location>
</feature>
<dbReference type="PANTHER" id="PTHR34144:SF8">
    <property type="entry name" value="GLYCOSYLTRANSFERASE FAMILY 69 PROTEIN"/>
    <property type="match status" value="1"/>
</dbReference>
<evidence type="ECO:0008006" key="6">
    <source>
        <dbReference type="Google" id="ProtNLM"/>
    </source>
</evidence>
<dbReference type="Proteomes" id="UP000011715">
    <property type="component" value="Unassembled WGS sequence"/>
</dbReference>
<gene>
    <name evidence="3" type="ORF">MAPG_05714</name>
</gene>
<dbReference type="EnsemblFungi" id="MAPG_05714T0">
    <property type="protein sequence ID" value="MAPG_05714T0"/>
    <property type="gene ID" value="MAPG_05714"/>
</dbReference>
<keyword evidence="2" id="KW-1133">Transmembrane helix</keyword>
<dbReference type="Pfam" id="PF11735">
    <property type="entry name" value="CAP59_mtransfer"/>
    <property type="match status" value="1"/>
</dbReference>
<dbReference type="OrthoDB" id="262547at2759"/>
<dbReference type="PANTHER" id="PTHR34144">
    <property type="entry name" value="CHROMOSOME 8, WHOLE GENOME SHOTGUN SEQUENCE"/>
    <property type="match status" value="1"/>
</dbReference>
<organism evidence="4 5">
    <name type="scientific">Magnaporthiopsis poae (strain ATCC 64411 / 73-15)</name>
    <name type="common">Kentucky bluegrass fungus</name>
    <name type="synonym">Magnaporthe poae</name>
    <dbReference type="NCBI Taxonomy" id="644358"/>
    <lineage>
        <taxon>Eukaryota</taxon>
        <taxon>Fungi</taxon>
        <taxon>Dikarya</taxon>
        <taxon>Ascomycota</taxon>
        <taxon>Pezizomycotina</taxon>
        <taxon>Sordariomycetes</taxon>
        <taxon>Sordariomycetidae</taxon>
        <taxon>Magnaporthales</taxon>
        <taxon>Magnaporthaceae</taxon>
        <taxon>Magnaporthiopsis</taxon>
    </lineage>
</organism>
<feature type="compositionally biased region" description="Polar residues" evidence="1">
    <location>
        <begin position="51"/>
        <end position="61"/>
    </location>
</feature>
<feature type="transmembrane region" description="Helical" evidence="2">
    <location>
        <begin position="158"/>
        <end position="181"/>
    </location>
</feature>
<reference evidence="4" key="4">
    <citation type="journal article" date="2015" name="G3 (Bethesda)">
        <title>Genome sequences of three phytopathogenic species of the Magnaporthaceae family of fungi.</title>
        <authorList>
            <person name="Okagaki L.H."/>
            <person name="Nunes C.C."/>
            <person name="Sailsbery J."/>
            <person name="Clay B."/>
            <person name="Brown D."/>
            <person name="John T."/>
            <person name="Oh Y."/>
            <person name="Young N."/>
            <person name="Fitzgerald M."/>
            <person name="Haas B.J."/>
            <person name="Zeng Q."/>
            <person name="Young S."/>
            <person name="Adiconis X."/>
            <person name="Fan L."/>
            <person name="Levin J.Z."/>
            <person name="Mitchell T.K."/>
            <person name="Okubara P.A."/>
            <person name="Farman M.L."/>
            <person name="Kohn L.M."/>
            <person name="Birren B."/>
            <person name="Ma L.-J."/>
            <person name="Dean R.A."/>
        </authorList>
    </citation>
    <scope>NUCLEOTIDE SEQUENCE</scope>
    <source>
        <strain evidence="4">ATCC 64411 / 73-15</strain>
    </source>
</reference>
<evidence type="ECO:0000313" key="3">
    <source>
        <dbReference type="EMBL" id="KLU86702.1"/>
    </source>
</evidence>
<reference evidence="5" key="1">
    <citation type="submission" date="2010-05" db="EMBL/GenBank/DDBJ databases">
        <title>The genome sequence of Magnaporthe poae strain ATCC 64411.</title>
        <authorList>
            <person name="Ma L.-J."/>
            <person name="Dead R."/>
            <person name="Young S."/>
            <person name="Zeng Q."/>
            <person name="Koehrsen M."/>
            <person name="Alvarado L."/>
            <person name="Berlin A."/>
            <person name="Chapman S.B."/>
            <person name="Chen Z."/>
            <person name="Freedman E."/>
            <person name="Gellesch M."/>
            <person name="Goldberg J."/>
            <person name="Griggs A."/>
            <person name="Gujja S."/>
            <person name="Heilman E.R."/>
            <person name="Heiman D."/>
            <person name="Hepburn T."/>
            <person name="Howarth C."/>
            <person name="Jen D."/>
            <person name="Larson L."/>
            <person name="Mehta T."/>
            <person name="Neiman D."/>
            <person name="Pearson M."/>
            <person name="Roberts A."/>
            <person name="Saif S."/>
            <person name="Shea T."/>
            <person name="Shenoy N."/>
            <person name="Sisk P."/>
            <person name="Stolte C."/>
            <person name="Sykes S."/>
            <person name="Walk T."/>
            <person name="White J."/>
            <person name="Yandava C."/>
            <person name="Haas B."/>
            <person name="Nusbaum C."/>
            <person name="Birren B."/>
        </authorList>
    </citation>
    <scope>NUCLEOTIDE SEQUENCE [LARGE SCALE GENOMIC DNA]</scope>
    <source>
        <strain evidence="5">ATCC 64411 / 73-15</strain>
    </source>
</reference>
<keyword evidence="5" id="KW-1185">Reference proteome</keyword>
<dbReference type="OMA" id="HADIQSW"/>
<dbReference type="AlphaFoldDB" id="A0A0C4E048"/>
<dbReference type="VEuPathDB" id="FungiDB:MAPG_05714"/>
<name>A0A0C4E048_MAGP6</name>
<protein>
    <recommendedName>
        <fullName evidence="6">Glycosyltransferase family 69 protein</fullName>
    </recommendedName>
</protein>
<sequence length="619" mass="70222">MQPRLFPSSQVEPRRPTRQTQTLPSGRVARLRTSSIAQPPAHLAKARTPFYSDTSSDSPFSPYSDMASIRPRAPSGSEERKVYLDQQPPPSPAFTSSSFTSTIDLESMDDLPPTDKRHYDHLHRHHHSSRRRPYSLAVWARARLRKARRSLRRHPLQALLLCLRYLVPVVLAVLILTPLFAPSYLRPPSHYRELKARCRGKAAEPGCANPFHEKVFISVSLYDKGGHLTAGQWGRAVLELIHLIGASNVFLSIYQNDSGPEGAAALEQFRRRVPCRHSIVNDDHVGLSDFPNVTMPDGTQRTKRLAYLSEMRNRALRPLDRLDAQEGLVPFDKILFLNDVAFRPVDAAQLLFSTNIGPDGRTRYLSTCALDFFHPLMFYDLYAQRDSEGYSNGLPIFPIFSRSGHGASRAAVLAQKDAVPVSSCWGGMVAMQARYVQNLAPELPRPDFRDIGAHVIDPARPRNVSAPIRFRYEPEVYFDACECCLFHADVAQVARQADAKDTDIFVNPYVRVAYSWKVLSWLPVVQRWERLFSVPQRLLSPMVGLPTHNPHRTVQEGDGFVEEIWDTQEKRWRLVQRVGRNGLFCGVREMQLVMQSERAEDVNWVNTQMPPGQTLNFPT</sequence>
<dbReference type="STRING" id="644358.A0A0C4E048"/>
<dbReference type="EMBL" id="GL876969">
    <property type="protein sequence ID" value="KLU86702.1"/>
    <property type="molecule type" value="Genomic_DNA"/>
</dbReference>
<reference evidence="3" key="3">
    <citation type="submission" date="2011-03" db="EMBL/GenBank/DDBJ databases">
        <title>Annotation of Magnaporthe poae ATCC 64411.</title>
        <authorList>
            <person name="Ma L.-J."/>
            <person name="Dead R."/>
            <person name="Young S.K."/>
            <person name="Zeng Q."/>
            <person name="Gargeya S."/>
            <person name="Fitzgerald M."/>
            <person name="Haas B."/>
            <person name="Abouelleil A."/>
            <person name="Alvarado L."/>
            <person name="Arachchi H.M."/>
            <person name="Berlin A."/>
            <person name="Brown A."/>
            <person name="Chapman S.B."/>
            <person name="Chen Z."/>
            <person name="Dunbar C."/>
            <person name="Freedman E."/>
            <person name="Gearin G."/>
            <person name="Gellesch M."/>
            <person name="Goldberg J."/>
            <person name="Griggs A."/>
            <person name="Gujja S."/>
            <person name="Heiman D."/>
            <person name="Howarth C."/>
            <person name="Larson L."/>
            <person name="Lui A."/>
            <person name="MacDonald P.J.P."/>
            <person name="Mehta T."/>
            <person name="Montmayeur A."/>
            <person name="Murphy C."/>
            <person name="Neiman D."/>
            <person name="Pearson M."/>
            <person name="Priest M."/>
            <person name="Roberts A."/>
            <person name="Saif S."/>
            <person name="Shea T."/>
            <person name="Shenoy N."/>
            <person name="Sisk P."/>
            <person name="Stolte C."/>
            <person name="Sykes S."/>
            <person name="Yandava C."/>
            <person name="Wortman J."/>
            <person name="Nusbaum C."/>
            <person name="Birren B."/>
        </authorList>
    </citation>
    <scope>NUCLEOTIDE SEQUENCE</scope>
    <source>
        <strain evidence="3">ATCC 64411</strain>
    </source>
</reference>